<feature type="compositionally biased region" description="Low complexity" evidence="4">
    <location>
        <begin position="291"/>
        <end position="305"/>
    </location>
</feature>
<dbReference type="InterPro" id="IPR001781">
    <property type="entry name" value="Znf_LIM"/>
</dbReference>
<feature type="compositionally biased region" description="Basic and acidic residues" evidence="4">
    <location>
        <begin position="165"/>
        <end position="175"/>
    </location>
</feature>
<feature type="compositionally biased region" description="Low complexity" evidence="4">
    <location>
        <begin position="575"/>
        <end position="591"/>
    </location>
</feature>
<evidence type="ECO:0000256" key="3">
    <source>
        <dbReference type="PROSITE-ProRule" id="PRU00125"/>
    </source>
</evidence>
<feature type="compositionally biased region" description="Basic and acidic residues" evidence="4">
    <location>
        <begin position="360"/>
        <end position="383"/>
    </location>
</feature>
<evidence type="ECO:0000256" key="1">
    <source>
        <dbReference type="ARBA" id="ARBA00022723"/>
    </source>
</evidence>
<dbReference type="AlphaFoldDB" id="A0A9P4YV10"/>
<dbReference type="Gene3D" id="2.10.110.10">
    <property type="entry name" value="Cysteine Rich Protein"/>
    <property type="match status" value="3"/>
</dbReference>
<sequence>MRPMGKHGDTKSRKVTPPAASYMSNDQFANYLSELRSNRMARPGGARPQPAGARPPPPARSSMSRPSLDASSQAESHVSGAISPNFPSPSNAPSVSSRYSLSSMRGRDYYPTKPAAQPPKPDDVVPTGVYMERGQRWMEKEEAFSLRDAMEEMDLREASQTSSKDSPKKSHKESQPLDDEEARIHDAALNEAAELVWQHQNPGQVRPPDGPYRYRPHLRKNSYAHARAASAGRYGEDIATSGLARDSSSRSVSGSSSEGGEGLKRGRTSIDSIGSKSRTYGSVGSRAEPASNSGRRSSMRRNISGEVNRPFSGVQIWEEPESASTTGATESGRASPDKLSNKPQNPLNRVRFQGSTEEPDSVKPHHDRVEIHRNPPTRSRDAQYQRNSTLSSTPSPVNDKVERKNGVEIRSQDIREATSMRLKDRSPRLPEPTAVSDSPGRPIVSFNANWRAPDEPTDSSPEKGPATSSPSRRQFHSRPQPQPVGIPSVSVEADPAPRPRSSTCADIPSINVAAPEAPSTRPLPTINVPTIAVDESSGDVGSRDNNDSSNNIPSICLPGEEPAKNSQSGSQATSQRPLPAQRPQRAQLPPQGHWSRASGAAGKGLAMCHECGYPIDGRFVKLAGGPERFHPQCLRCCTCGTSLEAMEISPEPTQVRGERLDRIRRREAGEILDETPGMTMAEDGDDRLRFYCHLDWHELFAPRCKHCKTPILGEHIVALGQHFHYGHFFCAECGDPFEQGMTHIEKDGYAWCINCQTKRTERRAPKCKMCRTAVVGEYIRALGGEWHEHCFRCAECHGSFDDGQIFPKELPGGKMVIMCTSCRTRELKR</sequence>
<dbReference type="GO" id="GO:0030695">
    <property type="term" value="F:GTPase regulator activity"/>
    <property type="evidence" value="ECO:0007669"/>
    <property type="project" value="UniProtKB-ARBA"/>
</dbReference>
<evidence type="ECO:0000313" key="7">
    <source>
        <dbReference type="Proteomes" id="UP000749293"/>
    </source>
</evidence>
<feature type="region of interest" description="Disordered" evidence="4">
    <location>
        <begin position="196"/>
        <end position="598"/>
    </location>
</feature>
<evidence type="ECO:0000256" key="4">
    <source>
        <dbReference type="SAM" id="MobiDB-lite"/>
    </source>
</evidence>
<gene>
    <name evidence="6" type="ORF">GMORB2_6866</name>
</gene>
<dbReference type="RefSeq" id="XP_035321212.1">
    <property type="nucleotide sequence ID" value="XM_035468832.1"/>
</dbReference>
<dbReference type="PROSITE" id="PS00478">
    <property type="entry name" value="LIM_DOMAIN_1"/>
    <property type="match status" value="1"/>
</dbReference>
<feature type="compositionally biased region" description="Low complexity" evidence="4">
    <location>
        <begin position="241"/>
        <end position="258"/>
    </location>
</feature>
<dbReference type="PANTHER" id="PTHR24216">
    <property type="entry name" value="PAXILLIN-RELATED"/>
    <property type="match status" value="1"/>
</dbReference>
<accession>A0A9P4YV10</accession>
<evidence type="ECO:0000313" key="6">
    <source>
        <dbReference type="EMBL" id="KAF4122560.1"/>
    </source>
</evidence>
<dbReference type="SUPFAM" id="SSF57716">
    <property type="entry name" value="Glucocorticoid receptor-like (DNA-binding domain)"/>
    <property type="match status" value="2"/>
</dbReference>
<dbReference type="GO" id="GO:0046872">
    <property type="term" value="F:metal ion binding"/>
    <property type="evidence" value="ECO:0007669"/>
    <property type="project" value="UniProtKB-KW"/>
</dbReference>
<feature type="compositionally biased region" description="Polar residues" evidence="4">
    <location>
        <begin position="564"/>
        <end position="574"/>
    </location>
</feature>
<comment type="caution">
    <text evidence="6">The sequence shown here is derived from an EMBL/GenBank/DDBJ whole genome shotgun (WGS) entry which is preliminary data.</text>
</comment>
<keyword evidence="1 3" id="KW-0479">Metal-binding</keyword>
<organism evidence="6 7">
    <name type="scientific">Geosmithia morbida</name>
    <dbReference type="NCBI Taxonomy" id="1094350"/>
    <lineage>
        <taxon>Eukaryota</taxon>
        <taxon>Fungi</taxon>
        <taxon>Dikarya</taxon>
        <taxon>Ascomycota</taxon>
        <taxon>Pezizomycotina</taxon>
        <taxon>Sordariomycetes</taxon>
        <taxon>Hypocreomycetidae</taxon>
        <taxon>Hypocreales</taxon>
        <taxon>Bionectriaceae</taxon>
        <taxon>Geosmithia</taxon>
    </lineage>
</organism>
<feature type="compositionally biased region" description="Low complexity" evidence="4">
    <location>
        <begin position="83"/>
        <end position="103"/>
    </location>
</feature>
<keyword evidence="2 3" id="KW-0862">Zinc</keyword>
<evidence type="ECO:0000256" key="2">
    <source>
        <dbReference type="ARBA" id="ARBA00022833"/>
    </source>
</evidence>
<reference evidence="6" key="1">
    <citation type="submission" date="2020-03" db="EMBL/GenBank/DDBJ databases">
        <title>Site-based positive gene gene selection in Geosmithia morbida across the United States reveals a broad range of putative effectors and factors for local host and environmental adapation.</title>
        <authorList>
            <person name="Onufrak A."/>
            <person name="Murdoch R.W."/>
            <person name="Gazis R."/>
            <person name="Huff M."/>
            <person name="Staton M."/>
            <person name="Klingeman W."/>
            <person name="Hadziabdic D."/>
        </authorList>
    </citation>
    <scope>NUCLEOTIDE SEQUENCE</scope>
    <source>
        <strain evidence="6">1262</strain>
    </source>
</reference>
<dbReference type="GeneID" id="55973089"/>
<name>A0A9P4YV10_9HYPO</name>
<proteinExistence type="predicted"/>
<dbReference type="PROSITE" id="PS50023">
    <property type="entry name" value="LIM_DOMAIN_2"/>
    <property type="match status" value="3"/>
</dbReference>
<feature type="compositionally biased region" description="Polar residues" evidence="4">
    <location>
        <begin position="269"/>
        <end position="282"/>
    </location>
</feature>
<feature type="compositionally biased region" description="Low complexity" evidence="4">
    <location>
        <begin position="40"/>
        <end position="52"/>
    </location>
</feature>
<dbReference type="Pfam" id="PF00412">
    <property type="entry name" value="LIM"/>
    <property type="match status" value="3"/>
</dbReference>
<feature type="compositionally biased region" description="Basic and acidic residues" evidence="4">
    <location>
        <begin position="399"/>
        <end position="428"/>
    </location>
</feature>
<dbReference type="FunFam" id="2.10.110.10:FF:000077">
    <property type="entry name" value="LIM domain protein"/>
    <property type="match status" value="1"/>
</dbReference>
<feature type="domain" description="LIM zinc-binding" evidence="5">
    <location>
        <begin position="765"/>
        <end position="829"/>
    </location>
</feature>
<keyword evidence="7" id="KW-1185">Reference proteome</keyword>
<feature type="compositionally biased region" description="Basic and acidic residues" evidence="4">
    <location>
        <begin position="1"/>
        <end position="12"/>
    </location>
</feature>
<dbReference type="Proteomes" id="UP000749293">
    <property type="component" value="Unassembled WGS sequence"/>
</dbReference>
<dbReference type="OrthoDB" id="15567at2759"/>
<feature type="domain" description="LIM zinc-binding" evidence="5">
    <location>
        <begin position="606"/>
        <end position="668"/>
    </location>
</feature>
<dbReference type="CDD" id="cd08368">
    <property type="entry name" value="LIM"/>
    <property type="match status" value="1"/>
</dbReference>
<feature type="compositionally biased region" description="Basic and acidic residues" evidence="4">
    <location>
        <begin position="133"/>
        <end position="157"/>
    </location>
</feature>
<dbReference type="EMBL" id="JAANYQ010000008">
    <property type="protein sequence ID" value="KAF4122560.1"/>
    <property type="molecule type" value="Genomic_DNA"/>
</dbReference>
<feature type="domain" description="LIM zinc-binding" evidence="5">
    <location>
        <begin position="702"/>
        <end position="762"/>
    </location>
</feature>
<dbReference type="PANTHER" id="PTHR24216:SF8">
    <property type="entry name" value="PAXILLIN, ISOFORM F"/>
    <property type="match status" value="1"/>
</dbReference>
<keyword evidence="3" id="KW-0440">LIM domain</keyword>
<feature type="region of interest" description="Disordered" evidence="4">
    <location>
        <begin position="1"/>
        <end position="184"/>
    </location>
</feature>
<protein>
    <submittedName>
        <fullName evidence="6">LIM domain</fullName>
    </submittedName>
</protein>
<evidence type="ECO:0000259" key="5">
    <source>
        <dbReference type="PROSITE" id="PS50023"/>
    </source>
</evidence>
<feature type="compositionally biased region" description="Polar residues" evidence="4">
    <location>
        <begin position="384"/>
        <end position="396"/>
    </location>
</feature>
<dbReference type="SMART" id="SM00132">
    <property type="entry name" value="LIM"/>
    <property type="match status" value="3"/>
</dbReference>